<evidence type="ECO:0000313" key="3">
    <source>
        <dbReference type="EMBL" id="SHE51017.1"/>
    </source>
</evidence>
<feature type="domain" description="Calcineurin-like phosphoesterase" evidence="2">
    <location>
        <begin position="146"/>
        <end position="314"/>
    </location>
</feature>
<gene>
    <name evidence="3" type="ORF">SAMN05444392_101779</name>
</gene>
<dbReference type="CDD" id="cd07385">
    <property type="entry name" value="MPP_YkuE_C"/>
    <property type="match status" value="1"/>
</dbReference>
<dbReference type="InterPro" id="IPR029052">
    <property type="entry name" value="Metallo-depent_PP-like"/>
</dbReference>
<name>A0A1M4U3B3_9BACL</name>
<sequence>MIIFPIILVFVLFANYYIGWHGAFIISYFSLPIPIILYWVLFWVVSFSYVLGRIIPGPIGRLIKVMGSIYFAFMQYSLILLILMDLSAWIMNLSGISPTQYVPILLVVYLILLIIVFGIGSFMAWSPIKRTYNVHINKKAGSLKELKIAVASDLHLGNIVGNRHLSKLVKEFQAMQPDLILLVGDVLDDVIEPFLRNKMVDKLKLLQARYGTYAVLGNHEYIGKDIKRYVKEMKSIQIPVLRDQTILVEDSFYIVGRKDKTAERADPDGRLSMLDLVKDVDPSLPIIAMDHQPHQFDKALAAGVDILLCGHTHRGQMAPNHLITKRLFELDWGYILKEKMHVIVSSGFGLWGPPIRLGSRSEFIELTVTFDE</sequence>
<accession>A0A1M4U3B3</accession>
<keyword evidence="1" id="KW-1133">Transmembrane helix</keyword>
<feature type="transmembrane region" description="Helical" evidence="1">
    <location>
        <begin position="7"/>
        <end position="29"/>
    </location>
</feature>
<feature type="transmembrane region" description="Helical" evidence="1">
    <location>
        <begin position="102"/>
        <end position="125"/>
    </location>
</feature>
<dbReference type="STRING" id="112248.SAMN05444392_101779"/>
<dbReference type="AlphaFoldDB" id="A0A1M4U3B3"/>
<dbReference type="GO" id="GO:0016787">
    <property type="term" value="F:hydrolase activity"/>
    <property type="evidence" value="ECO:0007669"/>
    <property type="project" value="InterPro"/>
</dbReference>
<dbReference type="SUPFAM" id="SSF56300">
    <property type="entry name" value="Metallo-dependent phosphatases"/>
    <property type="match status" value="1"/>
</dbReference>
<dbReference type="InterPro" id="IPR051158">
    <property type="entry name" value="Metallophosphoesterase_sf"/>
</dbReference>
<dbReference type="PANTHER" id="PTHR31302">
    <property type="entry name" value="TRANSMEMBRANE PROTEIN WITH METALLOPHOSPHOESTERASE DOMAIN-RELATED"/>
    <property type="match status" value="1"/>
</dbReference>
<evidence type="ECO:0000256" key="1">
    <source>
        <dbReference type="SAM" id="Phobius"/>
    </source>
</evidence>
<dbReference type="Pfam" id="PF00149">
    <property type="entry name" value="Metallophos"/>
    <property type="match status" value="1"/>
</dbReference>
<keyword evidence="1" id="KW-0472">Membrane</keyword>
<dbReference type="RefSeq" id="WP_245815508.1">
    <property type="nucleotide sequence ID" value="NZ_FQVL01000001.1"/>
</dbReference>
<dbReference type="EMBL" id="FQVL01000001">
    <property type="protein sequence ID" value="SHE51017.1"/>
    <property type="molecule type" value="Genomic_DNA"/>
</dbReference>
<feature type="transmembrane region" description="Helical" evidence="1">
    <location>
        <begin position="67"/>
        <end position="90"/>
    </location>
</feature>
<reference evidence="3 4" key="1">
    <citation type="submission" date="2016-11" db="EMBL/GenBank/DDBJ databases">
        <authorList>
            <person name="Jaros S."/>
            <person name="Januszkiewicz K."/>
            <person name="Wedrychowicz H."/>
        </authorList>
    </citation>
    <scope>NUCLEOTIDE SEQUENCE [LARGE SCALE GENOMIC DNA]</scope>
    <source>
        <strain evidence="3 4">DSM 44666</strain>
    </source>
</reference>
<dbReference type="Proteomes" id="UP000184476">
    <property type="component" value="Unassembled WGS sequence"/>
</dbReference>
<dbReference type="InterPro" id="IPR004843">
    <property type="entry name" value="Calcineurin-like_PHP"/>
</dbReference>
<evidence type="ECO:0000259" key="2">
    <source>
        <dbReference type="Pfam" id="PF00149"/>
    </source>
</evidence>
<protein>
    <recommendedName>
        <fullName evidence="2">Calcineurin-like phosphoesterase domain-containing protein</fullName>
    </recommendedName>
</protein>
<dbReference type="Gene3D" id="3.60.21.10">
    <property type="match status" value="1"/>
</dbReference>
<organism evidence="3 4">
    <name type="scientific">Seinonella peptonophila</name>
    <dbReference type="NCBI Taxonomy" id="112248"/>
    <lineage>
        <taxon>Bacteria</taxon>
        <taxon>Bacillati</taxon>
        <taxon>Bacillota</taxon>
        <taxon>Bacilli</taxon>
        <taxon>Bacillales</taxon>
        <taxon>Thermoactinomycetaceae</taxon>
        <taxon>Seinonella</taxon>
    </lineage>
</organism>
<feature type="transmembrane region" description="Helical" evidence="1">
    <location>
        <begin position="35"/>
        <end position="55"/>
    </location>
</feature>
<evidence type="ECO:0000313" key="4">
    <source>
        <dbReference type="Proteomes" id="UP000184476"/>
    </source>
</evidence>
<keyword evidence="1" id="KW-0812">Transmembrane</keyword>
<proteinExistence type="predicted"/>
<keyword evidence="4" id="KW-1185">Reference proteome</keyword>
<dbReference type="PANTHER" id="PTHR31302:SF0">
    <property type="entry name" value="TRANSMEMBRANE PROTEIN WITH METALLOPHOSPHOESTERASE DOMAIN"/>
    <property type="match status" value="1"/>
</dbReference>